<accession>A0A117QE20</accession>
<feature type="region of interest" description="Disordered" evidence="1">
    <location>
        <begin position="61"/>
        <end position="87"/>
    </location>
</feature>
<dbReference type="InterPro" id="IPR036396">
    <property type="entry name" value="Cyt_P450_sf"/>
</dbReference>
<sequence length="139" mass="14789">MGRGGLEGTTGRQPVLLPYSGPALPANPVPLHRKPREDSPVRRAVIARGPEARLVTRYGDGLTALSGPGRAAMSATRRTPPHRAAHRVRTCLDDEHPLRSGPPDHTRLRCPVPKAFTARRVAGSAIPGTAPRRVAAQAP</sequence>
<reference evidence="2 3" key="1">
    <citation type="submission" date="2015-10" db="EMBL/GenBank/DDBJ databases">
        <title>Draft genome sequence of Streptomyces corchorusii DSM 40340, type strain for the species Streptomyces corchorusii.</title>
        <authorList>
            <person name="Ruckert C."/>
            <person name="Winkler A."/>
            <person name="Kalinowski J."/>
            <person name="Kampfer P."/>
            <person name="Glaeser S."/>
        </authorList>
    </citation>
    <scope>NUCLEOTIDE SEQUENCE [LARGE SCALE GENOMIC DNA]</scope>
    <source>
        <strain evidence="2 3">DSM 40340</strain>
    </source>
</reference>
<feature type="region of interest" description="Disordered" evidence="1">
    <location>
        <begin position="1"/>
        <end position="41"/>
    </location>
</feature>
<gene>
    <name evidence="2" type="ORF">AQJ11_24605</name>
</gene>
<dbReference type="GO" id="GO:0005506">
    <property type="term" value="F:iron ion binding"/>
    <property type="evidence" value="ECO:0007669"/>
    <property type="project" value="InterPro"/>
</dbReference>
<keyword evidence="3" id="KW-1185">Reference proteome</keyword>
<name>A0A117QE20_STRCK</name>
<dbReference type="Gene3D" id="1.10.630.10">
    <property type="entry name" value="Cytochrome P450"/>
    <property type="match status" value="1"/>
</dbReference>
<dbReference type="AlphaFoldDB" id="A0A117QE20"/>
<evidence type="ECO:0000256" key="1">
    <source>
        <dbReference type="SAM" id="MobiDB-lite"/>
    </source>
</evidence>
<dbReference type="SUPFAM" id="SSF48264">
    <property type="entry name" value="Cytochrome P450"/>
    <property type="match status" value="1"/>
</dbReference>
<dbReference type="GO" id="GO:0016705">
    <property type="term" value="F:oxidoreductase activity, acting on paired donors, with incorporation or reduction of molecular oxygen"/>
    <property type="evidence" value="ECO:0007669"/>
    <property type="project" value="InterPro"/>
</dbReference>
<dbReference type="EMBL" id="LMWP01000026">
    <property type="protein sequence ID" value="KUN23141.1"/>
    <property type="molecule type" value="Genomic_DNA"/>
</dbReference>
<evidence type="ECO:0000313" key="2">
    <source>
        <dbReference type="EMBL" id="KUN23141.1"/>
    </source>
</evidence>
<dbReference type="Proteomes" id="UP000053398">
    <property type="component" value="Unassembled WGS sequence"/>
</dbReference>
<organism evidence="2 3">
    <name type="scientific">Streptomyces corchorusii</name>
    <name type="common">Streptomyces chibaensis</name>
    <dbReference type="NCBI Taxonomy" id="1903"/>
    <lineage>
        <taxon>Bacteria</taxon>
        <taxon>Bacillati</taxon>
        <taxon>Actinomycetota</taxon>
        <taxon>Actinomycetes</taxon>
        <taxon>Kitasatosporales</taxon>
        <taxon>Streptomycetaceae</taxon>
        <taxon>Streptomyces</taxon>
    </lineage>
</organism>
<protein>
    <submittedName>
        <fullName evidence="2">Uncharacterized protein</fullName>
    </submittedName>
</protein>
<dbReference type="GO" id="GO:0020037">
    <property type="term" value="F:heme binding"/>
    <property type="evidence" value="ECO:0007669"/>
    <property type="project" value="InterPro"/>
</dbReference>
<dbReference type="GO" id="GO:0004497">
    <property type="term" value="F:monooxygenase activity"/>
    <property type="evidence" value="ECO:0007669"/>
    <property type="project" value="InterPro"/>
</dbReference>
<comment type="caution">
    <text evidence="2">The sequence shown here is derived from an EMBL/GenBank/DDBJ whole genome shotgun (WGS) entry which is preliminary data.</text>
</comment>
<proteinExistence type="predicted"/>
<evidence type="ECO:0000313" key="3">
    <source>
        <dbReference type="Proteomes" id="UP000053398"/>
    </source>
</evidence>